<keyword evidence="2" id="KW-1185">Reference proteome</keyword>
<dbReference type="RefSeq" id="WP_107035941.1">
    <property type="nucleotide sequence ID" value="NZ_CAOLHR010000006.1"/>
</dbReference>
<dbReference type="InterPro" id="IPR039968">
    <property type="entry name" value="BcerS-like"/>
</dbReference>
<evidence type="ECO:0000313" key="2">
    <source>
        <dbReference type="Proteomes" id="UP000244925"/>
    </source>
</evidence>
<dbReference type="GO" id="GO:0016740">
    <property type="term" value="F:transferase activity"/>
    <property type="evidence" value="ECO:0007669"/>
    <property type="project" value="UniProtKB-KW"/>
</dbReference>
<dbReference type="InterPro" id="IPR016181">
    <property type="entry name" value="Acyl_CoA_acyltransferase"/>
</dbReference>
<reference evidence="2" key="1">
    <citation type="submission" date="2018-02" db="EMBL/GenBank/DDBJ databases">
        <authorList>
            <person name="Clavel T."/>
            <person name="Strowig T."/>
        </authorList>
    </citation>
    <scope>NUCLEOTIDE SEQUENCE [LARGE SCALE GENOMIC DNA]</scope>
    <source>
        <strain evidence="2">DSM 100764</strain>
    </source>
</reference>
<dbReference type="Gene3D" id="3.40.630.30">
    <property type="match status" value="1"/>
</dbReference>
<organism evidence="1 2">
    <name type="scientific">Paramuribaculum intestinale</name>
    <dbReference type="NCBI Taxonomy" id="2094151"/>
    <lineage>
        <taxon>Bacteria</taxon>
        <taxon>Pseudomonadati</taxon>
        <taxon>Bacteroidota</taxon>
        <taxon>Bacteroidia</taxon>
        <taxon>Bacteroidales</taxon>
        <taxon>Muribaculaceae</taxon>
        <taxon>Paramuribaculum</taxon>
    </lineage>
</organism>
<protein>
    <submittedName>
        <fullName evidence="1">N-acetyltransferase</fullName>
    </submittedName>
</protein>
<proteinExistence type="predicted"/>
<gene>
    <name evidence="1" type="ORF">C5O25_06585</name>
</gene>
<accession>A0A2V1IXX7</accession>
<dbReference type="Proteomes" id="UP000244925">
    <property type="component" value="Unassembled WGS sequence"/>
</dbReference>
<keyword evidence="1" id="KW-0808">Transferase</keyword>
<dbReference type="AlphaFoldDB" id="A0A2V1IXX7"/>
<dbReference type="GeneID" id="93425093"/>
<sequence length="376" mass="43506">MSIEIRSVSPDRKELKKYVKFGIDLYRGNDCYVPPLIFEEIETLMPSKNPAFDFCEAQSFMALRDGVPAGRITAIINRVVNERTGKREARFGFVDFVDDAEVVDALFRAAEEWSRQRGMTEMVGPMGFTDMDHEGMLIDGFDELGTMATIYNYPYYPVHMERMGYKPDVDWVEYRMTVPDSVPDKYLRIASLVERKYGFKTLHYTSRSRLKADYGRAIFDLINVAYDGLYGYSPLSDRQIDYYIDKYLGILRLDCISVVVDKDGKLVAFGISIPSFSRALQRSGGRLWPLGWYHLLKAIHGKNDVVDLMLVAVSPEYQNMGVNAMVFADLLPTYIKNGYKFAESNLELADNASVQLQWQYFERRQHRRRRAFRRDL</sequence>
<dbReference type="PANTHER" id="PTHR41368:SF1">
    <property type="entry name" value="PROTEIN YGHO"/>
    <property type="match status" value="1"/>
</dbReference>
<evidence type="ECO:0000313" key="1">
    <source>
        <dbReference type="EMBL" id="PWB07795.1"/>
    </source>
</evidence>
<name>A0A2V1IXX7_9BACT</name>
<comment type="caution">
    <text evidence="1">The sequence shown here is derived from an EMBL/GenBank/DDBJ whole genome shotgun (WGS) entry which is preliminary data.</text>
</comment>
<dbReference type="PANTHER" id="PTHR41368">
    <property type="entry name" value="PROTEIN YGHO"/>
    <property type="match status" value="1"/>
</dbReference>
<dbReference type="SUPFAM" id="SSF55729">
    <property type="entry name" value="Acyl-CoA N-acyltransferases (Nat)"/>
    <property type="match status" value="1"/>
</dbReference>
<dbReference type="EMBL" id="PUBV01000010">
    <property type="protein sequence ID" value="PWB07795.1"/>
    <property type="molecule type" value="Genomic_DNA"/>
</dbReference>